<dbReference type="EMBL" id="JAQQWL010000006">
    <property type="protein sequence ID" value="KAK8069920.1"/>
    <property type="molecule type" value="Genomic_DNA"/>
</dbReference>
<reference evidence="1 2" key="1">
    <citation type="submission" date="2023-01" db="EMBL/GenBank/DDBJ databases">
        <title>Analysis of 21 Apiospora genomes using comparative genomics revels a genus with tremendous synthesis potential of carbohydrate active enzymes and secondary metabolites.</title>
        <authorList>
            <person name="Sorensen T."/>
        </authorList>
    </citation>
    <scope>NUCLEOTIDE SEQUENCE [LARGE SCALE GENOMIC DNA]</scope>
    <source>
        <strain evidence="1 2">CBS 135458</strain>
    </source>
</reference>
<accession>A0ABR1VI58</accession>
<dbReference type="GeneID" id="92091008"/>
<evidence type="ECO:0000313" key="1">
    <source>
        <dbReference type="EMBL" id="KAK8069920.1"/>
    </source>
</evidence>
<evidence type="ECO:0000313" key="2">
    <source>
        <dbReference type="Proteomes" id="UP001480595"/>
    </source>
</evidence>
<comment type="caution">
    <text evidence="1">The sequence shown here is derived from an EMBL/GenBank/DDBJ whole genome shotgun (WGS) entry which is preliminary data.</text>
</comment>
<name>A0ABR1VI58_9PEZI</name>
<proteinExistence type="predicted"/>
<gene>
    <name evidence="1" type="ORF">PG994_006536</name>
</gene>
<dbReference type="RefSeq" id="XP_066717214.1">
    <property type="nucleotide sequence ID" value="XM_066857945.1"/>
</dbReference>
<dbReference type="Proteomes" id="UP001480595">
    <property type="component" value="Unassembled WGS sequence"/>
</dbReference>
<organism evidence="1 2">
    <name type="scientific">Apiospora phragmitis</name>
    <dbReference type="NCBI Taxonomy" id="2905665"/>
    <lineage>
        <taxon>Eukaryota</taxon>
        <taxon>Fungi</taxon>
        <taxon>Dikarya</taxon>
        <taxon>Ascomycota</taxon>
        <taxon>Pezizomycotina</taxon>
        <taxon>Sordariomycetes</taxon>
        <taxon>Xylariomycetidae</taxon>
        <taxon>Amphisphaeriales</taxon>
        <taxon>Apiosporaceae</taxon>
        <taxon>Apiospora</taxon>
    </lineage>
</organism>
<keyword evidence="2" id="KW-1185">Reference proteome</keyword>
<sequence>MEGQDRLCAYCSKLDFSMLQRPTRGQLVALNNGNPPADGYPLGSRTIEYETGHSYQPLCSLGLQSRIDQEQSCPLRDDIRRVLVQHPQITATWGSRRNDAVCIAKFDGRATLKPPSGVEWEVSYAHKVYNLSLHWIVIPDDQNLAKPGLVPYAVAKD</sequence>
<protein>
    <submittedName>
        <fullName evidence="1">Uncharacterized protein</fullName>
    </submittedName>
</protein>